<evidence type="ECO:0000256" key="1">
    <source>
        <dbReference type="SAM" id="MobiDB-lite"/>
    </source>
</evidence>
<evidence type="ECO:0000313" key="3">
    <source>
        <dbReference type="Proteomes" id="UP000095192"/>
    </source>
</evidence>
<name>A0A1D3D7F0_9EIME</name>
<proteinExistence type="predicted"/>
<comment type="caution">
    <text evidence="2">The sequence shown here is derived from an EMBL/GenBank/DDBJ whole genome shotgun (WGS) entry which is preliminary data.</text>
</comment>
<protein>
    <submittedName>
        <fullName evidence="2">Sec23 sec24 helical domain-containing protein</fullName>
    </submittedName>
</protein>
<accession>A0A1D3D7F0</accession>
<sequence length="189" mass="20756">MSFPSQPYAADQQPQQGQPQQPRQWHQQPQQGQPQQGQPQQGQPHQQPYQQPSYDALYGGYTQQQLHQRAPSLTAVGTGSFPPSTTQNGTAGVVEKTELSQKQQPSEKPVEDMPPLQPLARPINNRIDPAHIPRPDWSGTFAPVATIMAVACLSAAGDMTRIVCRFLVFCVYACACASAHPPGRLPMRH</sequence>
<gene>
    <name evidence="2" type="ORF">cyc_06047</name>
</gene>
<reference evidence="2 3" key="1">
    <citation type="journal article" date="2016" name="BMC Genomics">
        <title>Comparative genomics reveals Cyclospora cayetanensis possesses coccidia-like metabolism and invasion components but unique surface antigens.</title>
        <authorList>
            <person name="Liu S."/>
            <person name="Wang L."/>
            <person name="Zheng H."/>
            <person name="Xu Z."/>
            <person name="Roellig D.M."/>
            <person name="Li N."/>
            <person name="Frace M.A."/>
            <person name="Tang K."/>
            <person name="Arrowood M.J."/>
            <person name="Moss D.M."/>
            <person name="Zhang L."/>
            <person name="Feng Y."/>
            <person name="Xiao L."/>
        </authorList>
    </citation>
    <scope>NUCLEOTIDE SEQUENCE [LARGE SCALE GENOMIC DNA]</scope>
    <source>
        <strain evidence="2 3">CHN_HEN01</strain>
    </source>
</reference>
<feature type="compositionally biased region" description="Low complexity" evidence="1">
    <location>
        <begin position="12"/>
        <end position="52"/>
    </location>
</feature>
<dbReference type="VEuPathDB" id="ToxoDB:cyc_06047"/>
<organism evidence="2 3">
    <name type="scientific">Cyclospora cayetanensis</name>
    <dbReference type="NCBI Taxonomy" id="88456"/>
    <lineage>
        <taxon>Eukaryota</taxon>
        <taxon>Sar</taxon>
        <taxon>Alveolata</taxon>
        <taxon>Apicomplexa</taxon>
        <taxon>Conoidasida</taxon>
        <taxon>Coccidia</taxon>
        <taxon>Eucoccidiorida</taxon>
        <taxon>Eimeriorina</taxon>
        <taxon>Eimeriidae</taxon>
        <taxon>Cyclospora</taxon>
    </lineage>
</organism>
<evidence type="ECO:0000313" key="2">
    <source>
        <dbReference type="EMBL" id="OEH79372.1"/>
    </source>
</evidence>
<feature type="compositionally biased region" description="Polar residues" evidence="1">
    <location>
        <begin position="75"/>
        <end position="90"/>
    </location>
</feature>
<dbReference type="Proteomes" id="UP000095192">
    <property type="component" value="Unassembled WGS sequence"/>
</dbReference>
<keyword evidence="3" id="KW-1185">Reference proteome</keyword>
<dbReference type="EMBL" id="JROU02000411">
    <property type="protein sequence ID" value="OEH79372.1"/>
    <property type="molecule type" value="Genomic_DNA"/>
</dbReference>
<feature type="region of interest" description="Disordered" evidence="1">
    <location>
        <begin position="1"/>
        <end position="115"/>
    </location>
</feature>
<dbReference type="AlphaFoldDB" id="A0A1D3D7F0"/>
<dbReference type="InParanoid" id="A0A1D3D7F0"/>
<dbReference type="VEuPathDB" id="ToxoDB:LOC34623550"/>